<evidence type="ECO:0000313" key="3">
    <source>
        <dbReference type="Proteomes" id="UP000238095"/>
    </source>
</evidence>
<accession>A0A2K4X2R4</accession>
<gene>
    <name evidence="2" type="ORF">CFBP3840_05429</name>
</gene>
<evidence type="ECO:0000313" key="2">
    <source>
        <dbReference type="EMBL" id="SOS42433.1"/>
    </source>
</evidence>
<proteinExistence type="predicted"/>
<evidence type="ECO:0008006" key="4">
    <source>
        <dbReference type="Google" id="ProtNLM"/>
    </source>
</evidence>
<feature type="compositionally biased region" description="Basic and acidic residues" evidence="1">
    <location>
        <begin position="70"/>
        <end position="80"/>
    </location>
</feature>
<dbReference type="EMBL" id="LT963409">
    <property type="protein sequence ID" value="SOS42433.1"/>
    <property type="molecule type" value="Genomic_DNA"/>
</dbReference>
<organism evidence="2 3">
    <name type="scientific">Pseudomonas syringae</name>
    <dbReference type="NCBI Taxonomy" id="317"/>
    <lineage>
        <taxon>Bacteria</taxon>
        <taxon>Pseudomonadati</taxon>
        <taxon>Pseudomonadota</taxon>
        <taxon>Gammaproteobacteria</taxon>
        <taxon>Pseudomonadales</taxon>
        <taxon>Pseudomonadaceae</taxon>
        <taxon>Pseudomonas</taxon>
    </lineage>
</organism>
<sequence length="193" mass="21082">MITDFKIPQFAAAGCPVQGRTQSVRKGMRRGAPHDSCDYRSVLSSAVMQFSTLCVAKRTRSVQKGMRRGAPHDSCDDRSARSSGGAPYDSCDDRSARSSGGAPHDSCGYRSARSSGGAPYDSYDYRSARSSVGMQFSTLCVAVCVLQRGMPRARKRRYRVRSLSPSSLASSLREPLNTRSAWASFSRPSSCWR</sequence>
<name>A0A2K4X2R4_PSESX</name>
<protein>
    <recommendedName>
        <fullName evidence="4">DUF1534 domain-containing protein</fullName>
    </recommendedName>
</protein>
<reference evidence="2 3" key="1">
    <citation type="submission" date="2017-11" db="EMBL/GenBank/DDBJ databases">
        <authorList>
            <person name="Han C.G."/>
        </authorList>
    </citation>
    <scope>NUCLEOTIDE SEQUENCE [LARGE SCALE GENOMIC DNA]</scope>
    <source>
        <strain evidence="2">CFBP3840</strain>
    </source>
</reference>
<feature type="region of interest" description="Disordered" evidence="1">
    <location>
        <begin position="61"/>
        <end position="118"/>
    </location>
</feature>
<dbReference type="Proteomes" id="UP000238095">
    <property type="component" value="Chromosome 1"/>
</dbReference>
<dbReference type="AlphaFoldDB" id="A0A2K4X2R4"/>
<evidence type="ECO:0000256" key="1">
    <source>
        <dbReference type="SAM" id="MobiDB-lite"/>
    </source>
</evidence>